<proteinExistence type="predicted"/>
<evidence type="ECO:0000256" key="1">
    <source>
        <dbReference type="SAM" id="MobiDB-lite"/>
    </source>
</evidence>
<evidence type="ECO:0000313" key="4">
    <source>
        <dbReference type="Proteomes" id="UP000326924"/>
    </source>
</evidence>
<comment type="caution">
    <text evidence="3">The sequence shown here is derived from an EMBL/GenBank/DDBJ whole genome shotgun (WGS) entry which is preliminary data.</text>
</comment>
<dbReference type="Pfam" id="PF11160">
    <property type="entry name" value="Hva1_TUDOR"/>
    <property type="match status" value="1"/>
</dbReference>
<dbReference type="InterPro" id="IPR021331">
    <property type="entry name" value="Hva1_TUDOR"/>
</dbReference>
<dbReference type="InParanoid" id="A0A5J5EEE2"/>
<dbReference type="EMBL" id="VXIS01000404">
    <property type="protein sequence ID" value="KAA8893770.1"/>
    <property type="molecule type" value="Genomic_DNA"/>
</dbReference>
<feature type="region of interest" description="Disordered" evidence="1">
    <location>
        <begin position="1"/>
        <end position="72"/>
    </location>
</feature>
<feature type="domain" description="Hypervirulence associated protein TUDOR" evidence="2">
    <location>
        <begin position="67"/>
        <end position="104"/>
    </location>
</feature>
<feature type="region of interest" description="Disordered" evidence="1">
    <location>
        <begin position="106"/>
        <end position="160"/>
    </location>
</feature>
<dbReference type="Proteomes" id="UP000326924">
    <property type="component" value="Unassembled WGS sequence"/>
</dbReference>
<organism evidence="3 4">
    <name type="scientific">Sphaerosporella brunnea</name>
    <dbReference type="NCBI Taxonomy" id="1250544"/>
    <lineage>
        <taxon>Eukaryota</taxon>
        <taxon>Fungi</taxon>
        <taxon>Dikarya</taxon>
        <taxon>Ascomycota</taxon>
        <taxon>Pezizomycotina</taxon>
        <taxon>Pezizomycetes</taxon>
        <taxon>Pezizales</taxon>
        <taxon>Pyronemataceae</taxon>
        <taxon>Sphaerosporella</taxon>
    </lineage>
</organism>
<reference evidence="3 4" key="1">
    <citation type="submission" date="2019-09" db="EMBL/GenBank/DDBJ databases">
        <title>Draft genome of the ectomycorrhizal ascomycete Sphaerosporella brunnea.</title>
        <authorList>
            <consortium name="DOE Joint Genome Institute"/>
            <person name="Benucci G.M."/>
            <person name="Marozzi G."/>
            <person name="Antonielli L."/>
            <person name="Sanchez S."/>
            <person name="Marco P."/>
            <person name="Wang X."/>
            <person name="Falini L.B."/>
            <person name="Barry K."/>
            <person name="Haridas S."/>
            <person name="Lipzen A."/>
            <person name="Labutti K."/>
            <person name="Grigoriev I.V."/>
            <person name="Murat C."/>
            <person name="Martin F."/>
            <person name="Albertini E."/>
            <person name="Donnini D."/>
            <person name="Bonito G."/>
        </authorList>
    </citation>
    <scope>NUCLEOTIDE SEQUENCE [LARGE SCALE GENOMIC DNA]</scope>
    <source>
        <strain evidence="3 4">Sb_GMNB300</strain>
    </source>
</reference>
<dbReference type="OrthoDB" id="10052172at2759"/>
<protein>
    <recommendedName>
        <fullName evidence="2">Hypervirulence associated protein TUDOR domain-containing protein</fullName>
    </recommendedName>
</protein>
<feature type="compositionally biased region" description="Low complexity" evidence="1">
    <location>
        <begin position="48"/>
        <end position="62"/>
    </location>
</feature>
<feature type="compositionally biased region" description="Basic residues" evidence="1">
    <location>
        <begin position="150"/>
        <end position="160"/>
    </location>
</feature>
<evidence type="ECO:0000259" key="2">
    <source>
        <dbReference type="Pfam" id="PF11160"/>
    </source>
</evidence>
<keyword evidence="4" id="KW-1185">Reference proteome</keyword>
<evidence type="ECO:0000313" key="3">
    <source>
        <dbReference type="EMBL" id="KAA8893770.1"/>
    </source>
</evidence>
<gene>
    <name evidence="3" type="ORF">FN846DRAFT_895684</name>
</gene>
<accession>A0A5J5EEE2</accession>
<name>A0A5J5EEE2_9PEZI</name>
<dbReference type="AlphaFoldDB" id="A0A5J5EEE2"/>
<sequence>MPQFNQGDRVSYHPIGGASSSSSSLPSPPSPPRVHPTHDPHHHPPQNPALLHPPLTTALPATGRKGTSTSTGVIERVLTEPTLAGTTQVTVQASAEDPRYEVRRPCYADARTRPQRRPSSCPGSLDEQLFKSPLEPGAVRWSVAEEGSHPPHHPTPPHHS</sequence>